<dbReference type="EMBL" id="UINC01020990">
    <property type="protein sequence ID" value="SVA87596.1"/>
    <property type="molecule type" value="Genomic_DNA"/>
</dbReference>
<evidence type="ECO:0000256" key="1">
    <source>
        <dbReference type="SAM" id="MobiDB-lite"/>
    </source>
</evidence>
<feature type="region of interest" description="Disordered" evidence="1">
    <location>
        <begin position="27"/>
        <end position="51"/>
    </location>
</feature>
<gene>
    <name evidence="2" type="ORF">METZ01_LOCUS140450</name>
</gene>
<dbReference type="AlphaFoldDB" id="A0A381ZEA8"/>
<accession>A0A381ZEA8</accession>
<name>A0A381ZEA8_9ZZZZ</name>
<sequence>MKTHHHTEESLGEIYRFRQRKEYNWEEKSARSHTNQSEFSGRFPASRQGKEKEDARFSMSIYLTIVL</sequence>
<evidence type="ECO:0000313" key="2">
    <source>
        <dbReference type="EMBL" id="SVA87596.1"/>
    </source>
</evidence>
<protein>
    <submittedName>
        <fullName evidence="2">Uncharacterized protein</fullName>
    </submittedName>
</protein>
<reference evidence="2" key="1">
    <citation type="submission" date="2018-05" db="EMBL/GenBank/DDBJ databases">
        <authorList>
            <person name="Lanie J.A."/>
            <person name="Ng W.-L."/>
            <person name="Kazmierczak K.M."/>
            <person name="Andrzejewski T.M."/>
            <person name="Davidsen T.M."/>
            <person name="Wayne K.J."/>
            <person name="Tettelin H."/>
            <person name="Glass J.I."/>
            <person name="Rusch D."/>
            <person name="Podicherti R."/>
            <person name="Tsui H.-C.T."/>
            <person name="Winkler M.E."/>
        </authorList>
    </citation>
    <scope>NUCLEOTIDE SEQUENCE</scope>
</reference>
<proteinExistence type="predicted"/>
<organism evidence="2">
    <name type="scientific">marine metagenome</name>
    <dbReference type="NCBI Taxonomy" id="408172"/>
    <lineage>
        <taxon>unclassified sequences</taxon>
        <taxon>metagenomes</taxon>
        <taxon>ecological metagenomes</taxon>
    </lineage>
</organism>